<dbReference type="Proteomes" id="UP001438953">
    <property type="component" value="Unassembled WGS sequence"/>
</dbReference>
<feature type="chain" id="PRO_5047458005" description="Alkaline proteinase inhibitor/ Outer membrane lipoprotein Omp19 domain-containing protein" evidence="1">
    <location>
        <begin position="24"/>
        <end position="137"/>
    </location>
</feature>
<accession>A0ABV1SD50</accession>
<protein>
    <recommendedName>
        <fullName evidence="4">Alkaline proteinase inhibitor/ Outer membrane lipoprotein Omp19 domain-containing protein</fullName>
    </recommendedName>
</protein>
<feature type="signal peptide" evidence="1">
    <location>
        <begin position="1"/>
        <end position="23"/>
    </location>
</feature>
<dbReference type="EMBL" id="JAYWLC010000002">
    <property type="protein sequence ID" value="MER5170845.1"/>
    <property type="molecule type" value="Genomic_DNA"/>
</dbReference>
<keyword evidence="3" id="KW-1185">Reference proteome</keyword>
<evidence type="ECO:0000313" key="2">
    <source>
        <dbReference type="EMBL" id="MER5170845.1"/>
    </source>
</evidence>
<comment type="caution">
    <text evidence="2">The sequence shown here is derived from an EMBL/GenBank/DDBJ whole genome shotgun (WGS) entry which is preliminary data.</text>
</comment>
<evidence type="ECO:0008006" key="4">
    <source>
        <dbReference type="Google" id="ProtNLM"/>
    </source>
</evidence>
<organism evidence="2 3">
    <name type="scientific">Thioclava kandeliae</name>
    <dbReference type="NCBI Taxonomy" id="3070818"/>
    <lineage>
        <taxon>Bacteria</taxon>
        <taxon>Pseudomonadati</taxon>
        <taxon>Pseudomonadota</taxon>
        <taxon>Alphaproteobacteria</taxon>
        <taxon>Rhodobacterales</taxon>
        <taxon>Paracoccaceae</taxon>
        <taxon>Thioclava</taxon>
    </lineage>
</organism>
<evidence type="ECO:0000256" key="1">
    <source>
        <dbReference type="SAM" id="SignalP"/>
    </source>
</evidence>
<gene>
    <name evidence="2" type="ORF">VSX56_03570</name>
</gene>
<keyword evidence="1" id="KW-0732">Signal</keyword>
<reference evidence="2 3" key="1">
    <citation type="submission" date="2024-06" db="EMBL/GenBank/DDBJ databases">
        <title>Thioclava kandeliae sp. nov. from a rhizosphere soil sample of Kandelia candel in a mangrove.</title>
        <authorList>
            <person name="Mu T."/>
        </authorList>
    </citation>
    <scope>NUCLEOTIDE SEQUENCE [LARGE SCALE GENOMIC DNA]</scope>
    <source>
        <strain evidence="2 3">CPCC 100088</strain>
    </source>
</reference>
<evidence type="ECO:0000313" key="3">
    <source>
        <dbReference type="Proteomes" id="UP001438953"/>
    </source>
</evidence>
<dbReference type="PROSITE" id="PS51257">
    <property type="entry name" value="PROKAR_LIPOPROTEIN"/>
    <property type="match status" value="1"/>
</dbReference>
<proteinExistence type="predicted"/>
<name>A0ABV1SD50_9RHOB</name>
<sequence length="137" mass="14607">MRPLALPLLATLTLAACMPPGGASQSADKMAAGPIPAGFQGRWGMSLNDCTPGRDDAKGLMSVSADTLTFYESRGVLTEPQEQQPARLSGMFDFTGEGQSWSYHELLELKDDGQTLIRTETGDGAAPAPLRYMRCPA</sequence>
<dbReference type="RefSeq" id="WP_339113546.1">
    <property type="nucleotide sequence ID" value="NZ_JAYWLC010000002.1"/>
</dbReference>